<evidence type="ECO:0000313" key="4">
    <source>
        <dbReference type="Proteomes" id="UP000681720"/>
    </source>
</evidence>
<dbReference type="Proteomes" id="UP000681720">
    <property type="component" value="Unassembled WGS sequence"/>
</dbReference>
<evidence type="ECO:0000259" key="1">
    <source>
        <dbReference type="PROSITE" id="PS50235"/>
    </source>
</evidence>
<reference evidence="2" key="1">
    <citation type="submission" date="2021-02" db="EMBL/GenBank/DDBJ databases">
        <authorList>
            <person name="Nowell W R."/>
        </authorList>
    </citation>
    <scope>NUCLEOTIDE SEQUENCE</scope>
</reference>
<dbReference type="GO" id="GO:0004843">
    <property type="term" value="F:cysteine-type deubiquitinase activity"/>
    <property type="evidence" value="ECO:0007669"/>
    <property type="project" value="InterPro"/>
</dbReference>
<dbReference type="GO" id="GO:0016579">
    <property type="term" value="P:protein deubiquitination"/>
    <property type="evidence" value="ECO:0007669"/>
    <property type="project" value="InterPro"/>
</dbReference>
<dbReference type="InterPro" id="IPR028889">
    <property type="entry name" value="USP"/>
</dbReference>
<dbReference type="AlphaFoldDB" id="A0A8S3AU29"/>
<dbReference type="EMBL" id="CAJOBJ010201409">
    <property type="protein sequence ID" value="CAF4984256.1"/>
    <property type="molecule type" value="Genomic_DNA"/>
</dbReference>
<name>A0A8S3AU29_9BILA</name>
<evidence type="ECO:0000313" key="2">
    <source>
        <dbReference type="EMBL" id="CAF4749039.1"/>
    </source>
</evidence>
<dbReference type="Gene3D" id="3.90.70.10">
    <property type="entry name" value="Cysteine proteinases"/>
    <property type="match status" value="1"/>
</dbReference>
<sequence>NSIDRQQPYIWDYWPRDDGRSYSGYVGLTNLGATCYAATSLQHLYMIPELRTAILNTDTADKHDLILYELK</sequence>
<proteinExistence type="predicted"/>
<comment type="caution">
    <text evidence="2">The sequence shown here is derived from an EMBL/GenBank/DDBJ whole genome shotgun (WGS) entry which is preliminary data.</text>
</comment>
<dbReference type="InterPro" id="IPR038765">
    <property type="entry name" value="Papain-like_cys_pep_sf"/>
</dbReference>
<accession>A0A8S3AU29</accession>
<organism evidence="2 4">
    <name type="scientific">Rotaria magnacalcarata</name>
    <dbReference type="NCBI Taxonomy" id="392030"/>
    <lineage>
        <taxon>Eukaryota</taxon>
        <taxon>Metazoa</taxon>
        <taxon>Spiralia</taxon>
        <taxon>Gnathifera</taxon>
        <taxon>Rotifera</taxon>
        <taxon>Eurotatoria</taxon>
        <taxon>Bdelloidea</taxon>
        <taxon>Philodinida</taxon>
        <taxon>Philodinidae</taxon>
        <taxon>Rotaria</taxon>
    </lineage>
</organism>
<feature type="non-terminal residue" evidence="2">
    <location>
        <position position="1"/>
    </location>
</feature>
<dbReference type="EMBL" id="CAJOBJ010137607">
    <property type="protein sequence ID" value="CAF4749039.1"/>
    <property type="molecule type" value="Genomic_DNA"/>
</dbReference>
<feature type="domain" description="USP" evidence="1">
    <location>
        <begin position="26"/>
        <end position="71"/>
    </location>
</feature>
<protein>
    <recommendedName>
        <fullName evidence="1">USP domain-containing protein</fullName>
    </recommendedName>
</protein>
<dbReference type="PROSITE" id="PS50235">
    <property type="entry name" value="USP_3"/>
    <property type="match status" value="1"/>
</dbReference>
<gene>
    <name evidence="2" type="ORF">GIL414_LOCUS45065</name>
    <name evidence="3" type="ORF">GIL414_LOCUS56236</name>
</gene>
<dbReference type="SUPFAM" id="SSF54001">
    <property type="entry name" value="Cysteine proteinases"/>
    <property type="match status" value="1"/>
</dbReference>
<dbReference type="InterPro" id="IPR001394">
    <property type="entry name" value="Peptidase_C19_UCH"/>
</dbReference>
<feature type="non-terminal residue" evidence="2">
    <location>
        <position position="71"/>
    </location>
</feature>
<dbReference type="Pfam" id="PF00443">
    <property type="entry name" value="UCH"/>
    <property type="match status" value="1"/>
</dbReference>
<evidence type="ECO:0000313" key="3">
    <source>
        <dbReference type="EMBL" id="CAF4984256.1"/>
    </source>
</evidence>